<dbReference type="Pfam" id="PF00581">
    <property type="entry name" value="Rhodanese"/>
    <property type="match status" value="1"/>
</dbReference>
<keyword evidence="2" id="KW-0808">Transferase</keyword>
<proteinExistence type="predicted"/>
<sequence>MESYKNITPQEAKIMMEEQKVMVVDVREPDEYAEGHVPGAILIPLGTIGNGRPENLPDINVPILTYCRSGARSAKAASRLAALGYKHVYNFGGILNWPYETEKQD</sequence>
<accession>A0A1G5V6C8</accession>
<evidence type="ECO:0000259" key="1">
    <source>
        <dbReference type="PROSITE" id="PS50206"/>
    </source>
</evidence>
<protein>
    <submittedName>
        <fullName evidence="2">Rhodanese-related sulfurtransferase</fullName>
    </submittedName>
</protein>
<dbReference type="RefSeq" id="WP_200779809.1">
    <property type="nucleotide sequence ID" value="NZ_FMXA01000005.1"/>
</dbReference>
<dbReference type="InterPro" id="IPR036873">
    <property type="entry name" value="Rhodanese-like_dom_sf"/>
</dbReference>
<dbReference type="AlphaFoldDB" id="A0A1G5V6C8"/>
<dbReference type="CDD" id="cd00158">
    <property type="entry name" value="RHOD"/>
    <property type="match status" value="1"/>
</dbReference>
<dbReference type="EMBL" id="FMXA01000005">
    <property type="protein sequence ID" value="SDA41422.1"/>
    <property type="molecule type" value="Genomic_DNA"/>
</dbReference>
<dbReference type="InterPro" id="IPR001763">
    <property type="entry name" value="Rhodanese-like_dom"/>
</dbReference>
<dbReference type="PROSITE" id="PS00380">
    <property type="entry name" value="RHODANESE_1"/>
    <property type="match status" value="1"/>
</dbReference>
<dbReference type="STRING" id="209880.SAMN02910343_00400"/>
<feature type="domain" description="Rhodanese" evidence="1">
    <location>
        <begin position="17"/>
        <end position="103"/>
    </location>
</feature>
<dbReference type="PANTHER" id="PTHR43031">
    <property type="entry name" value="FAD-DEPENDENT OXIDOREDUCTASE"/>
    <property type="match status" value="1"/>
</dbReference>
<dbReference type="PROSITE" id="PS50206">
    <property type="entry name" value="RHODANESE_3"/>
    <property type="match status" value="1"/>
</dbReference>
<dbReference type="SUPFAM" id="SSF52821">
    <property type="entry name" value="Rhodanese/Cell cycle control phosphatase"/>
    <property type="match status" value="1"/>
</dbReference>
<dbReference type="InterPro" id="IPR050229">
    <property type="entry name" value="GlpE_sulfurtransferase"/>
</dbReference>
<evidence type="ECO:0000313" key="2">
    <source>
        <dbReference type="EMBL" id="SDA41422.1"/>
    </source>
</evidence>
<dbReference type="GO" id="GO:0004792">
    <property type="term" value="F:thiosulfate-cyanide sulfurtransferase activity"/>
    <property type="evidence" value="ECO:0007669"/>
    <property type="project" value="InterPro"/>
</dbReference>
<evidence type="ECO:0000313" key="3">
    <source>
        <dbReference type="Proteomes" id="UP000199689"/>
    </source>
</evidence>
<name>A0A1G5V6C8_9FIRM</name>
<gene>
    <name evidence="2" type="ORF">SAMN02910343_00400</name>
</gene>
<dbReference type="Proteomes" id="UP000199689">
    <property type="component" value="Unassembled WGS sequence"/>
</dbReference>
<keyword evidence="3" id="KW-1185">Reference proteome</keyword>
<dbReference type="PANTHER" id="PTHR43031:SF1">
    <property type="entry name" value="PYRIDINE NUCLEOTIDE-DISULPHIDE OXIDOREDUCTASE"/>
    <property type="match status" value="1"/>
</dbReference>
<dbReference type="GeneID" id="87755446"/>
<organism evidence="2 3">
    <name type="scientific">Allisonella histaminiformans</name>
    <dbReference type="NCBI Taxonomy" id="209880"/>
    <lineage>
        <taxon>Bacteria</taxon>
        <taxon>Bacillati</taxon>
        <taxon>Bacillota</taxon>
        <taxon>Negativicutes</taxon>
        <taxon>Veillonellales</taxon>
        <taxon>Veillonellaceae</taxon>
        <taxon>Allisonella</taxon>
    </lineage>
</organism>
<reference evidence="2 3" key="1">
    <citation type="submission" date="2016-10" db="EMBL/GenBank/DDBJ databases">
        <authorList>
            <person name="de Groot N.N."/>
        </authorList>
    </citation>
    <scope>NUCLEOTIDE SEQUENCE [LARGE SCALE GENOMIC DNA]</scope>
    <source>
        <strain evidence="2 3">DSM 15230</strain>
    </source>
</reference>
<dbReference type="SMART" id="SM00450">
    <property type="entry name" value="RHOD"/>
    <property type="match status" value="1"/>
</dbReference>
<dbReference type="InterPro" id="IPR001307">
    <property type="entry name" value="Thiosulphate_STrfase_CS"/>
</dbReference>
<dbReference type="Gene3D" id="3.40.250.10">
    <property type="entry name" value="Rhodanese-like domain"/>
    <property type="match status" value="1"/>
</dbReference>